<dbReference type="InterPro" id="IPR051598">
    <property type="entry name" value="TSUP/Inactive_protease-like"/>
</dbReference>
<accession>A0A1X1WXW8</accession>
<feature type="transmembrane region" description="Helical" evidence="6">
    <location>
        <begin position="208"/>
        <end position="227"/>
    </location>
</feature>
<dbReference type="InterPro" id="IPR002781">
    <property type="entry name" value="TM_pro_TauE-like"/>
</dbReference>
<dbReference type="RefSeq" id="WP_024449565.1">
    <property type="nucleotide sequence ID" value="NZ_JAPQYE010000028.1"/>
</dbReference>
<dbReference type="EMBL" id="LQPC01000017">
    <property type="protein sequence ID" value="ORV91328.1"/>
    <property type="molecule type" value="Genomic_DNA"/>
</dbReference>
<dbReference type="PANTHER" id="PTHR43701">
    <property type="entry name" value="MEMBRANE TRANSPORTER PROTEIN MJ0441-RELATED"/>
    <property type="match status" value="1"/>
</dbReference>
<organism evidence="8 9">
    <name type="scientific">Mycolicibacterium iranicum</name>
    <name type="common">Mycobacterium iranicum</name>
    <dbReference type="NCBI Taxonomy" id="912594"/>
    <lineage>
        <taxon>Bacteria</taxon>
        <taxon>Bacillati</taxon>
        <taxon>Actinomycetota</taxon>
        <taxon>Actinomycetes</taxon>
        <taxon>Mycobacteriales</taxon>
        <taxon>Mycobacteriaceae</taxon>
        <taxon>Mycolicibacterium</taxon>
    </lineage>
</organism>
<reference evidence="7" key="2">
    <citation type="submission" date="2022-12" db="EMBL/GenBank/DDBJ databases">
        <title>Whole genome sequence of Mycolicibacterium iranicum strain SBH312.</title>
        <authorList>
            <person name="Jani J."/>
            <person name="Arifin Mustapha Z."/>
            <person name="Ahmed K."/>
            <person name="Kai Ling C."/>
        </authorList>
    </citation>
    <scope>NUCLEOTIDE SEQUENCE</scope>
    <source>
        <strain evidence="7">SBH312</strain>
    </source>
</reference>
<evidence type="ECO:0000256" key="2">
    <source>
        <dbReference type="ARBA" id="ARBA00009142"/>
    </source>
</evidence>
<dbReference type="PANTHER" id="PTHR43701:SF12">
    <property type="entry name" value="MEMBRANE TRANSPORTER PROTEIN YTNM-RELATED"/>
    <property type="match status" value="1"/>
</dbReference>
<keyword evidence="10" id="KW-1185">Reference proteome</keyword>
<dbReference type="Pfam" id="PF01925">
    <property type="entry name" value="TauE"/>
    <property type="match status" value="1"/>
</dbReference>
<feature type="transmembrane region" description="Helical" evidence="6">
    <location>
        <begin position="176"/>
        <end position="196"/>
    </location>
</feature>
<evidence type="ECO:0000256" key="4">
    <source>
        <dbReference type="ARBA" id="ARBA00022989"/>
    </source>
</evidence>
<gene>
    <name evidence="8" type="ORF">AWC12_04020</name>
    <name evidence="7" type="ORF">OY187_30190</name>
</gene>
<evidence type="ECO:0000256" key="1">
    <source>
        <dbReference type="ARBA" id="ARBA00004141"/>
    </source>
</evidence>
<evidence type="ECO:0000256" key="5">
    <source>
        <dbReference type="ARBA" id="ARBA00023136"/>
    </source>
</evidence>
<evidence type="ECO:0000256" key="6">
    <source>
        <dbReference type="RuleBase" id="RU363041"/>
    </source>
</evidence>
<keyword evidence="6" id="KW-1003">Cell membrane</keyword>
<protein>
    <recommendedName>
        <fullName evidence="6">Probable membrane transporter protein</fullName>
    </recommendedName>
</protein>
<sequence>MRSLLIFTLVGIGAQLVDGALGMAFGVTATTLLVLSSVGAAQASAAVHLAEVGTTFASGLSHWKFKNIDWKLVAKLGVPGALGAFLGASVLSSLSTEHAAPLMAAILVGIGIYVLLRFSLRTPLTFGAKGTSHSAKFLAPLGLFGGFIDASGGGGWGPVTTSTLLSQGKTAPRTVIGSVSASEFLVSVSASLGFLIGLREEFLDNWPVVVGLMVGGVISAPIAAWLVSRVSPALLGSAVGGVIVLTNSQKLVHFFDIHWPWSTAIYSVIVVAWVSLVVYAWRTSRAPKFAVESGQRAESDVESETLSR</sequence>
<feature type="transmembrane region" description="Helical" evidence="6">
    <location>
        <begin position="72"/>
        <end position="92"/>
    </location>
</feature>
<comment type="similarity">
    <text evidence="2 6">Belongs to the 4-toluene sulfonate uptake permease (TSUP) (TC 2.A.102) family.</text>
</comment>
<proteinExistence type="inferred from homology"/>
<keyword evidence="5 6" id="KW-0472">Membrane</keyword>
<evidence type="ECO:0000313" key="9">
    <source>
        <dbReference type="Proteomes" id="UP000193622"/>
    </source>
</evidence>
<comment type="subcellular location">
    <subcellularLocation>
        <location evidence="6">Cell membrane</location>
        <topology evidence="6">Multi-pass membrane protein</topology>
    </subcellularLocation>
    <subcellularLocation>
        <location evidence="1">Membrane</location>
        <topology evidence="1">Multi-pass membrane protein</topology>
    </subcellularLocation>
</comment>
<dbReference type="GO" id="GO:0005886">
    <property type="term" value="C:plasma membrane"/>
    <property type="evidence" value="ECO:0007669"/>
    <property type="project" value="UniProtKB-SubCell"/>
</dbReference>
<reference evidence="8 9" key="1">
    <citation type="submission" date="2016-01" db="EMBL/GenBank/DDBJ databases">
        <title>The new phylogeny of the genus Mycobacterium.</title>
        <authorList>
            <person name="Tarcisio F."/>
            <person name="Conor M."/>
            <person name="Antonella G."/>
            <person name="Elisabetta G."/>
            <person name="Giulia F.S."/>
            <person name="Sara T."/>
            <person name="Anna F."/>
            <person name="Clotilde B."/>
            <person name="Roberto B."/>
            <person name="Veronica D.S."/>
            <person name="Fabio R."/>
            <person name="Monica P."/>
            <person name="Olivier J."/>
            <person name="Enrico T."/>
            <person name="Nicola S."/>
        </authorList>
    </citation>
    <scope>NUCLEOTIDE SEQUENCE [LARGE SCALE GENOMIC DNA]</scope>
    <source>
        <strain evidence="8 9">DSM 45541</strain>
    </source>
</reference>
<keyword evidence="4 6" id="KW-1133">Transmembrane helix</keyword>
<evidence type="ECO:0000313" key="8">
    <source>
        <dbReference type="EMBL" id="ORV91328.1"/>
    </source>
</evidence>
<feature type="transmembrane region" description="Helical" evidence="6">
    <location>
        <begin position="29"/>
        <end position="51"/>
    </location>
</feature>
<dbReference type="Proteomes" id="UP001084650">
    <property type="component" value="Unassembled WGS sequence"/>
</dbReference>
<dbReference type="AlphaFoldDB" id="A0A1X1WXW8"/>
<name>A0A1X1WXW8_MYCIR</name>
<dbReference type="EMBL" id="JAPQYE010000028">
    <property type="protein sequence ID" value="MCZ0732326.1"/>
    <property type="molecule type" value="Genomic_DNA"/>
</dbReference>
<evidence type="ECO:0000313" key="7">
    <source>
        <dbReference type="EMBL" id="MCZ0732326.1"/>
    </source>
</evidence>
<keyword evidence="3 6" id="KW-0812">Transmembrane</keyword>
<feature type="transmembrane region" description="Helical" evidence="6">
    <location>
        <begin position="137"/>
        <end position="156"/>
    </location>
</feature>
<feature type="transmembrane region" description="Helical" evidence="6">
    <location>
        <begin position="259"/>
        <end position="281"/>
    </location>
</feature>
<dbReference type="Proteomes" id="UP000193622">
    <property type="component" value="Unassembled WGS sequence"/>
</dbReference>
<evidence type="ECO:0000256" key="3">
    <source>
        <dbReference type="ARBA" id="ARBA00022692"/>
    </source>
</evidence>
<feature type="transmembrane region" description="Helical" evidence="6">
    <location>
        <begin position="98"/>
        <end position="116"/>
    </location>
</feature>
<comment type="caution">
    <text evidence="8">The sequence shown here is derived from an EMBL/GenBank/DDBJ whole genome shotgun (WGS) entry which is preliminary data.</text>
</comment>
<evidence type="ECO:0000313" key="10">
    <source>
        <dbReference type="Proteomes" id="UP001084650"/>
    </source>
</evidence>